<sequence length="1359" mass="150252">MSLLPKLFDLFDRSPEIDNHTYVELAEYFKTATTEASREENELIDEVVKYDDQDWKRVPGTVNEPIEFFQVLATTHLWGAAPKSSTSTSDSPPGKAVRTIVSKTSDSLLGKTARSIAKSSSGLVSPDSEVEGAWGKATTNIDVAAEQGLAYFWHFMAYASNNKAQRDHGRLLRMQVDVPGSHSSYTVASARIPFPGVDNRVFPVRWTWRREKNGDFVLGFTFKGSNEHVERAIREDERAAGCTRGTTQGFWRFKPLAPNVCSATLVFQAVMGGRIPVIAMNWSLKSALSFAESFRDKYERNGKAVDAELRLWFPPPPPVETLNEEQAGVAQGCLALETDVALGKAMSTLDCIASEAFAYQFAACGREKMRISEEEGDRARVVFKEHTTHDFEWAVVKKMPFPLTKREFLSRFLGFKEPTGDLVVICEALPDSTKVDYGANLKVVRGKTTGVFRFKPINDNTQCEVTLVQHGDAGGIVPERVVVAKIPQALSPVAEMRELFQRDDAIDGAKRSELAAIINTHSVDLTGKSQRLVKSVTDKFASLSDAAFEKLDSPDFFVNMSVAFKEGSSAAIGRATTIVDAPIAEVAAWELAKTSRENQKAHVAFGGLDRNLKKINDNQDIFHVVYDLSIPGFLPRQFVSRVVWEWAADETELTVVADSVEHTDFPKRKEYLRASSTVVVKYKQEAEVGEIPQTKVTWTQKVDLGGRIPKWAQNRQGVGQLMYLSTMRKRFDKSLAMDAASNLRVLTMIQNHDGNYSEREEEILEEGQKMLALFEQQKSKELKMSSPTTQAKMAFKDGQSHAYGWSSAVVRASPAQVLAFVWDTNKRAGIYADYLEKTLDEDGEHSKLMPAGGSKAKLCNMSEKQAKVIGGALASCIAANLTASAAVDEWILRYPAMRELEREYVWFRPMMNTIAQRLLESVSWGIKMRLYTGAGLSTMDLISDVYMIYMYATTEGQQGTALSLGIMVGLCMLGQLLIVFAQRHKGPRRVMLKEMLIVLTGIAPGIHAMRVANGAQQAEHATIDPGMELTCTRGLEMAFESCPGTVVQVYALIRLMRDGKATSKAALGSIIVSALTTGFSAATISYDFDVNPQRRRDEPDFYGYIPDAALGRTLVFGCMIVNGALLLLVRSVSLALLAAAGGGRWVLAYLAGDMGLYFVYKLLRCDLWHWIPLEGAASVVESVLERLVVKVLVDFTGVVQFRAPGELGGAYFTFNMIMALAASFASTRVYPDAAVIVASLSGAWACVTLCFALLVKRGFLGTFFSLETGHAWAKSYFLDGGGDEVKKRIFEHNRRQWRSVRGEVREWIEAGWERWEEERPGWFDEAWKATVDEDMLPTARAGAGGGEGRVAPVSGGRDA</sequence>
<feature type="domain" description="START" evidence="3">
    <location>
        <begin position="612"/>
        <end position="733"/>
    </location>
</feature>
<dbReference type="SUPFAM" id="SSF55961">
    <property type="entry name" value="Bet v1-like"/>
    <property type="match status" value="3"/>
</dbReference>
<keyword evidence="5" id="KW-1185">Reference proteome</keyword>
<name>A0ABQ6MJY1_9STRA</name>
<dbReference type="Gene3D" id="3.30.530.20">
    <property type="match status" value="3"/>
</dbReference>
<evidence type="ECO:0000259" key="3">
    <source>
        <dbReference type="Pfam" id="PF01852"/>
    </source>
</evidence>
<evidence type="ECO:0000256" key="1">
    <source>
        <dbReference type="SAM" id="MobiDB-lite"/>
    </source>
</evidence>
<accession>A0ABQ6MJY1</accession>
<evidence type="ECO:0000313" key="5">
    <source>
        <dbReference type="Proteomes" id="UP001165060"/>
    </source>
</evidence>
<protein>
    <recommendedName>
        <fullName evidence="3">START domain-containing protein</fullName>
    </recommendedName>
</protein>
<keyword evidence="2" id="KW-1133">Transmembrane helix</keyword>
<dbReference type="Pfam" id="PF01852">
    <property type="entry name" value="START"/>
    <property type="match status" value="1"/>
</dbReference>
<feature type="transmembrane region" description="Helical" evidence="2">
    <location>
        <begin position="961"/>
        <end position="981"/>
    </location>
</feature>
<feature type="region of interest" description="Disordered" evidence="1">
    <location>
        <begin position="1338"/>
        <end position="1359"/>
    </location>
</feature>
<dbReference type="Proteomes" id="UP001165060">
    <property type="component" value="Unassembled WGS sequence"/>
</dbReference>
<dbReference type="InterPro" id="IPR023393">
    <property type="entry name" value="START-like_dom_sf"/>
</dbReference>
<evidence type="ECO:0000313" key="4">
    <source>
        <dbReference type="EMBL" id="GMI27950.1"/>
    </source>
</evidence>
<feature type="transmembrane region" description="Helical" evidence="2">
    <location>
        <begin position="1108"/>
        <end position="1129"/>
    </location>
</feature>
<feature type="transmembrane region" description="Helical" evidence="2">
    <location>
        <begin position="1233"/>
        <end position="1255"/>
    </location>
</feature>
<dbReference type="EMBL" id="BRYB01000335">
    <property type="protein sequence ID" value="GMI27950.1"/>
    <property type="molecule type" value="Genomic_DNA"/>
</dbReference>
<dbReference type="PANTHER" id="PTHR19308:SF14">
    <property type="entry name" value="START DOMAIN-CONTAINING PROTEIN"/>
    <property type="match status" value="1"/>
</dbReference>
<dbReference type="PANTHER" id="PTHR19308">
    <property type="entry name" value="PHOSPHATIDYLCHOLINE TRANSFER PROTEIN"/>
    <property type="match status" value="1"/>
</dbReference>
<keyword evidence="2" id="KW-0472">Membrane</keyword>
<evidence type="ECO:0000256" key="2">
    <source>
        <dbReference type="SAM" id="Phobius"/>
    </source>
</evidence>
<keyword evidence="2" id="KW-0812">Transmembrane</keyword>
<dbReference type="InterPro" id="IPR002913">
    <property type="entry name" value="START_lipid-bd_dom"/>
</dbReference>
<proteinExistence type="predicted"/>
<reference evidence="4 5" key="1">
    <citation type="journal article" date="2023" name="Commun. Biol.">
        <title>Genome analysis of Parmales, the sister group of diatoms, reveals the evolutionary specialization of diatoms from phago-mixotrophs to photoautotrophs.</title>
        <authorList>
            <person name="Ban H."/>
            <person name="Sato S."/>
            <person name="Yoshikawa S."/>
            <person name="Yamada K."/>
            <person name="Nakamura Y."/>
            <person name="Ichinomiya M."/>
            <person name="Sato N."/>
            <person name="Blanc-Mathieu R."/>
            <person name="Endo H."/>
            <person name="Kuwata A."/>
            <person name="Ogata H."/>
        </authorList>
    </citation>
    <scope>NUCLEOTIDE SEQUENCE [LARGE SCALE GENOMIC DNA]</scope>
</reference>
<feature type="transmembrane region" description="Helical" evidence="2">
    <location>
        <begin position="1136"/>
        <end position="1160"/>
    </location>
</feature>
<organism evidence="4 5">
    <name type="scientific">Tetraparma gracilis</name>
    <dbReference type="NCBI Taxonomy" id="2962635"/>
    <lineage>
        <taxon>Eukaryota</taxon>
        <taxon>Sar</taxon>
        <taxon>Stramenopiles</taxon>
        <taxon>Ochrophyta</taxon>
        <taxon>Bolidophyceae</taxon>
        <taxon>Parmales</taxon>
        <taxon>Triparmaceae</taxon>
        <taxon>Tetraparma</taxon>
    </lineage>
</organism>
<comment type="caution">
    <text evidence="4">The sequence shown here is derived from an EMBL/GenBank/DDBJ whole genome shotgun (WGS) entry which is preliminary data.</text>
</comment>
<feature type="transmembrane region" description="Helical" evidence="2">
    <location>
        <begin position="1065"/>
        <end position="1088"/>
    </location>
</feature>
<gene>
    <name evidence="4" type="ORF">TeGR_g7404</name>
</gene>
<dbReference type="InterPro" id="IPR051213">
    <property type="entry name" value="START_lipid_transfer"/>
</dbReference>